<dbReference type="SUPFAM" id="SSF49772">
    <property type="entry name" value="Ecotin, trypsin inhibitor"/>
    <property type="match status" value="1"/>
</dbReference>
<dbReference type="Gene3D" id="2.60.40.550">
    <property type="entry name" value="Ecotin"/>
    <property type="match status" value="1"/>
</dbReference>
<proteinExistence type="inferred from homology"/>
<dbReference type="InterPro" id="IPR005658">
    <property type="entry name" value="Prot_inh_ecotin"/>
</dbReference>
<protein>
    <submittedName>
        <fullName evidence="3">Ecotin family protein</fullName>
    </submittedName>
</protein>
<evidence type="ECO:0000313" key="4">
    <source>
        <dbReference type="Proteomes" id="UP000830454"/>
    </source>
</evidence>
<name>A0ABY4HL35_9FLAO</name>
<reference evidence="3" key="2">
    <citation type="submission" date="2022-04" db="EMBL/GenBank/DDBJ databases">
        <title>Complete Genome Sequence of Flavobacterium sediminilitoris YSM-43, Isolated from a Tidal Sediment.</title>
        <authorList>
            <person name="Lee P.A."/>
        </authorList>
    </citation>
    <scope>NUCLEOTIDE SEQUENCE</scope>
    <source>
        <strain evidence="3">YSM-43</strain>
    </source>
</reference>
<reference evidence="3" key="1">
    <citation type="submission" date="2021-12" db="EMBL/GenBank/DDBJ databases">
        <authorList>
            <person name="Cha I.-T."/>
            <person name="Lee K.-E."/>
            <person name="Park S.-J."/>
        </authorList>
    </citation>
    <scope>NUCLEOTIDE SEQUENCE</scope>
    <source>
        <strain evidence="3">YSM-43</strain>
    </source>
</reference>
<dbReference type="Proteomes" id="UP000830454">
    <property type="component" value="Chromosome"/>
</dbReference>
<dbReference type="Pfam" id="PF03974">
    <property type="entry name" value="Ecotin"/>
    <property type="match status" value="1"/>
</dbReference>
<gene>
    <name evidence="3" type="ORF">LXD69_10870</name>
</gene>
<dbReference type="RefSeq" id="WP_246915382.1">
    <property type="nucleotide sequence ID" value="NZ_CP090145.1"/>
</dbReference>
<evidence type="ECO:0000256" key="1">
    <source>
        <dbReference type="ARBA" id="ARBA00010558"/>
    </source>
</evidence>
<feature type="chain" id="PRO_5047508485" evidence="2">
    <location>
        <begin position="25"/>
        <end position="165"/>
    </location>
</feature>
<evidence type="ECO:0000256" key="2">
    <source>
        <dbReference type="SAM" id="SignalP"/>
    </source>
</evidence>
<accession>A0ABY4HL35</accession>
<comment type="similarity">
    <text evidence="1">Belongs to the protease inhibitor I11 (ecotin) family.</text>
</comment>
<dbReference type="InterPro" id="IPR036198">
    <property type="entry name" value="Ecotin_sf"/>
</dbReference>
<dbReference type="EMBL" id="CP090145">
    <property type="protein sequence ID" value="UOX32554.1"/>
    <property type="molecule type" value="Genomic_DNA"/>
</dbReference>
<sequence>MKAHKQISFFFIVFLCLSSISVIGQSSVSKVDLSIYPKPEKGYKQMVIEVPHSNNDDAKKIEFTVGKWMEVDTCNKHGLQGSLEQKDLKGWGSYYVFKSNGNSISTQMACLDSNKVDRFITAPPQITRYNGRSPIVIYVPEGFDVQFKIYKAEADIYQASEVIRK</sequence>
<dbReference type="PANTHER" id="PTHR35890">
    <property type="match status" value="1"/>
</dbReference>
<keyword evidence="2" id="KW-0732">Signal</keyword>
<dbReference type="PANTHER" id="PTHR35890:SF3">
    <property type="entry name" value="ECOTIN"/>
    <property type="match status" value="1"/>
</dbReference>
<organism evidence="3 4">
    <name type="scientific">Flavobacterium sediminilitoris</name>
    <dbReference type="NCBI Taxonomy" id="2024526"/>
    <lineage>
        <taxon>Bacteria</taxon>
        <taxon>Pseudomonadati</taxon>
        <taxon>Bacteroidota</taxon>
        <taxon>Flavobacteriia</taxon>
        <taxon>Flavobacteriales</taxon>
        <taxon>Flavobacteriaceae</taxon>
        <taxon>Flavobacterium</taxon>
    </lineage>
</organism>
<feature type="signal peptide" evidence="2">
    <location>
        <begin position="1"/>
        <end position="24"/>
    </location>
</feature>
<evidence type="ECO:0000313" key="3">
    <source>
        <dbReference type="EMBL" id="UOX32554.1"/>
    </source>
</evidence>
<keyword evidence="4" id="KW-1185">Reference proteome</keyword>